<evidence type="ECO:0000256" key="2">
    <source>
        <dbReference type="ARBA" id="ARBA00005263"/>
    </source>
</evidence>
<protein>
    <recommendedName>
        <fullName evidence="6">Clathrin light chain</fullName>
    </recommendedName>
</protein>
<comment type="subcellular location">
    <subcellularLocation>
        <location evidence="1 6">Cytoplasmic vesicle membrane</location>
        <topology evidence="1 6">Peripheral membrane protein</topology>
        <orientation evidence="1 6">Cytoplasmic side</orientation>
    </subcellularLocation>
    <subcellularLocation>
        <location evidence="6">Membrane</location>
        <location evidence="6">Coated pit</location>
        <topology evidence="6">Peripheral membrane protein</topology>
        <orientation evidence="6">Cytoplasmic side</orientation>
    </subcellularLocation>
    <text evidence="6">Cytoplasmic face of coated pits and vesicles.</text>
</comment>
<name>A0A8H7S3C1_9FUNG</name>
<feature type="coiled-coil region" evidence="7">
    <location>
        <begin position="124"/>
        <end position="185"/>
    </location>
</feature>
<comment type="similarity">
    <text evidence="2 6">Belongs to the clathrin light chain family.</text>
</comment>
<keyword evidence="4 6" id="KW-0168">Coated pit</keyword>
<reference evidence="9 10" key="1">
    <citation type="submission" date="2020-12" db="EMBL/GenBank/DDBJ databases">
        <title>Metabolic potential, ecology and presence of endohyphal bacteria is reflected in genomic diversity of Mucoromycotina.</title>
        <authorList>
            <person name="Muszewska A."/>
            <person name="Okrasinska A."/>
            <person name="Steczkiewicz K."/>
            <person name="Drgas O."/>
            <person name="Orlowska M."/>
            <person name="Perlinska-Lenart U."/>
            <person name="Aleksandrzak-Piekarczyk T."/>
            <person name="Szatraj K."/>
            <person name="Zielenkiewicz U."/>
            <person name="Pilsyk S."/>
            <person name="Malc E."/>
            <person name="Mieczkowski P."/>
            <person name="Kruszewska J.S."/>
            <person name="Biernat P."/>
            <person name="Pawlowska J."/>
        </authorList>
    </citation>
    <scope>NUCLEOTIDE SEQUENCE [LARGE SCALE GENOMIC DNA]</scope>
    <source>
        <strain evidence="9 10">CBS 142.35</strain>
    </source>
</reference>
<comment type="caution">
    <text evidence="9">The sequence shown here is derived from an EMBL/GenBank/DDBJ whole genome shotgun (WGS) entry which is preliminary data.</text>
</comment>
<evidence type="ECO:0000313" key="10">
    <source>
        <dbReference type="Proteomes" id="UP000646827"/>
    </source>
</evidence>
<dbReference type="GO" id="GO:0030130">
    <property type="term" value="C:clathrin coat of trans-Golgi network vesicle"/>
    <property type="evidence" value="ECO:0007669"/>
    <property type="project" value="InterPro"/>
</dbReference>
<evidence type="ECO:0000313" key="9">
    <source>
        <dbReference type="EMBL" id="KAG2221921.1"/>
    </source>
</evidence>
<evidence type="ECO:0000256" key="4">
    <source>
        <dbReference type="ARBA" id="ARBA00023176"/>
    </source>
</evidence>
<evidence type="ECO:0000256" key="6">
    <source>
        <dbReference type="RuleBase" id="RU363137"/>
    </source>
</evidence>
<dbReference type="GO" id="GO:0072583">
    <property type="term" value="P:clathrin-dependent endocytosis"/>
    <property type="evidence" value="ECO:0007669"/>
    <property type="project" value="TreeGrafter"/>
</dbReference>
<dbReference type="PANTHER" id="PTHR10639">
    <property type="entry name" value="CLATHRIN LIGHT CHAIN"/>
    <property type="match status" value="1"/>
</dbReference>
<evidence type="ECO:0000256" key="7">
    <source>
        <dbReference type="SAM" id="Coils"/>
    </source>
</evidence>
<keyword evidence="5 6" id="KW-0968">Cytoplasmic vesicle</keyword>
<organism evidence="9 10">
    <name type="scientific">Circinella minor</name>
    <dbReference type="NCBI Taxonomy" id="1195481"/>
    <lineage>
        <taxon>Eukaryota</taxon>
        <taxon>Fungi</taxon>
        <taxon>Fungi incertae sedis</taxon>
        <taxon>Mucoromycota</taxon>
        <taxon>Mucoromycotina</taxon>
        <taxon>Mucoromycetes</taxon>
        <taxon>Mucorales</taxon>
        <taxon>Lichtheimiaceae</taxon>
        <taxon>Circinella</taxon>
    </lineage>
</organism>
<dbReference type="PANTHER" id="PTHR10639:SF7">
    <property type="entry name" value="CLATHRIN LIGHT CHAIN"/>
    <property type="match status" value="1"/>
</dbReference>
<dbReference type="OrthoDB" id="5512at2759"/>
<dbReference type="Pfam" id="PF01086">
    <property type="entry name" value="Clathrin_lg_ch"/>
    <property type="match status" value="1"/>
</dbReference>
<comment type="function">
    <text evidence="6">Clathrin is the major protein of the polyhedral coat of coated pits and vesicles.</text>
</comment>
<evidence type="ECO:0000256" key="3">
    <source>
        <dbReference type="ARBA" id="ARBA00023136"/>
    </source>
</evidence>
<dbReference type="InterPro" id="IPR000996">
    <property type="entry name" value="Clathrin_L-chain"/>
</dbReference>
<sequence>MSDFGDFNSSNDPTADFLARERAALGEDADLFSSGDVSTPIAADMTSPTHDLMMSPPSDVPTSHSPALGSTTLSPTPGTPGAMNTTTTTTDYSAFESDFPKAEELETSQAFHKAMLPDEEPEVVRQWREKQKELIAQRDEEAENKKQETIQRAREEIDKFYEDYNEKKQRTIEENREREENYLKDREDASSANIWERVVREFDVTNAKTGHHTRDVSRMKQLMLDLRKDSKAPGTIVEA</sequence>
<dbReference type="Proteomes" id="UP000646827">
    <property type="component" value="Unassembled WGS sequence"/>
</dbReference>
<accession>A0A8H7S3C1</accession>
<dbReference type="GO" id="GO:0030132">
    <property type="term" value="C:clathrin coat of coated pit"/>
    <property type="evidence" value="ECO:0007669"/>
    <property type="project" value="InterPro"/>
</dbReference>
<feature type="compositionally biased region" description="Low complexity" evidence="8">
    <location>
        <begin position="68"/>
        <end position="88"/>
    </location>
</feature>
<feature type="region of interest" description="Disordered" evidence="8">
    <location>
        <begin position="1"/>
        <end position="88"/>
    </location>
</feature>
<proteinExistence type="inferred from homology"/>
<keyword evidence="10" id="KW-1185">Reference proteome</keyword>
<gene>
    <name evidence="9" type="ORF">INT45_013257</name>
</gene>
<dbReference type="AlphaFoldDB" id="A0A8H7S3C1"/>
<dbReference type="EMBL" id="JAEPRB010000096">
    <property type="protein sequence ID" value="KAG2221921.1"/>
    <property type="molecule type" value="Genomic_DNA"/>
</dbReference>
<dbReference type="GO" id="GO:0032050">
    <property type="term" value="F:clathrin heavy chain binding"/>
    <property type="evidence" value="ECO:0007669"/>
    <property type="project" value="TreeGrafter"/>
</dbReference>
<dbReference type="GO" id="GO:0006886">
    <property type="term" value="P:intracellular protein transport"/>
    <property type="evidence" value="ECO:0007669"/>
    <property type="project" value="InterPro"/>
</dbReference>
<evidence type="ECO:0000256" key="5">
    <source>
        <dbReference type="ARBA" id="ARBA00023329"/>
    </source>
</evidence>
<evidence type="ECO:0000256" key="8">
    <source>
        <dbReference type="SAM" id="MobiDB-lite"/>
    </source>
</evidence>
<keyword evidence="7" id="KW-0175">Coiled coil</keyword>
<keyword evidence="3 6" id="KW-0472">Membrane</keyword>
<dbReference type="GO" id="GO:0005198">
    <property type="term" value="F:structural molecule activity"/>
    <property type="evidence" value="ECO:0007669"/>
    <property type="project" value="InterPro"/>
</dbReference>
<evidence type="ECO:0000256" key="1">
    <source>
        <dbReference type="ARBA" id="ARBA00004180"/>
    </source>
</evidence>